<dbReference type="Gene3D" id="2.40.420.20">
    <property type="match status" value="1"/>
</dbReference>
<feature type="domain" description="CusB-like barrel-sandwich hybrid" evidence="5">
    <location>
        <begin position="101"/>
        <end position="245"/>
    </location>
</feature>
<name>A0A2D0N0B9_FLAN2</name>
<dbReference type="Gene3D" id="1.10.287.470">
    <property type="entry name" value="Helix hairpin bin"/>
    <property type="match status" value="1"/>
</dbReference>
<dbReference type="Gene3D" id="2.40.50.100">
    <property type="match status" value="1"/>
</dbReference>
<dbReference type="RefSeq" id="WP_099154718.1">
    <property type="nucleotide sequence ID" value="NZ_PDUD01000048.1"/>
</dbReference>
<dbReference type="InterPro" id="IPR051909">
    <property type="entry name" value="MFP_Cation_Efflux"/>
</dbReference>
<feature type="compositionally biased region" description="Basic and acidic residues" evidence="4">
    <location>
        <begin position="28"/>
        <end position="50"/>
    </location>
</feature>
<dbReference type="Proteomes" id="UP000223913">
    <property type="component" value="Unassembled WGS sequence"/>
</dbReference>
<evidence type="ECO:0000256" key="4">
    <source>
        <dbReference type="SAM" id="MobiDB-lite"/>
    </source>
</evidence>
<dbReference type="GO" id="GO:0030313">
    <property type="term" value="C:cell envelope"/>
    <property type="evidence" value="ECO:0007669"/>
    <property type="project" value="TreeGrafter"/>
</dbReference>
<evidence type="ECO:0000313" key="6">
    <source>
        <dbReference type="EMBL" id="PHN01828.1"/>
    </source>
</evidence>
<dbReference type="GO" id="GO:0015679">
    <property type="term" value="P:plasma membrane copper ion transport"/>
    <property type="evidence" value="ECO:0007669"/>
    <property type="project" value="TreeGrafter"/>
</dbReference>
<organism evidence="6 7">
    <name type="scientific">Flavilitoribacter nigricans (strain ATCC 23147 / DSM 23189 / NBRC 102662 / NCIMB 1420 / SS-2)</name>
    <name type="common">Lewinella nigricans</name>
    <dbReference type="NCBI Taxonomy" id="1122177"/>
    <lineage>
        <taxon>Bacteria</taxon>
        <taxon>Pseudomonadati</taxon>
        <taxon>Bacteroidota</taxon>
        <taxon>Saprospiria</taxon>
        <taxon>Saprospirales</taxon>
        <taxon>Lewinellaceae</taxon>
        <taxon>Flavilitoribacter</taxon>
    </lineage>
</organism>
<dbReference type="PANTHER" id="PTHR30097:SF4">
    <property type="entry name" value="SLR6042 PROTEIN"/>
    <property type="match status" value="1"/>
</dbReference>
<keyword evidence="3" id="KW-0175">Coiled coil</keyword>
<evidence type="ECO:0000256" key="1">
    <source>
        <dbReference type="ARBA" id="ARBA00009477"/>
    </source>
</evidence>
<dbReference type="NCBIfam" id="TIGR01730">
    <property type="entry name" value="RND_mfp"/>
    <property type="match status" value="1"/>
</dbReference>
<dbReference type="SUPFAM" id="SSF111369">
    <property type="entry name" value="HlyD-like secretion proteins"/>
    <property type="match status" value="1"/>
</dbReference>
<evidence type="ECO:0000259" key="5">
    <source>
        <dbReference type="Pfam" id="PF25919"/>
    </source>
</evidence>
<evidence type="ECO:0000313" key="7">
    <source>
        <dbReference type="Proteomes" id="UP000223913"/>
    </source>
</evidence>
<comment type="caution">
    <text evidence="6">The sequence shown here is derived from an EMBL/GenBank/DDBJ whole genome shotgun (WGS) entry which is preliminary data.</text>
</comment>
<dbReference type="AlphaFoldDB" id="A0A2D0N0B9"/>
<keyword evidence="2" id="KW-0813">Transport</keyword>
<proteinExistence type="inferred from homology"/>
<dbReference type="OrthoDB" id="9814657at2"/>
<dbReference type="GO" id="GO:0060003">
    <property type="term" value="P:copper ion export"/>
    <property type="evidence" value="ECO:0007669"/>
    <property type="project" value="TreeGrafter"/>
</dbReference>
<feature type="coiled-coil region" evidence="3">
    <location>
        <begin position="161"/>
        <end position="188"/>
    </location>
</feature>
<dbReference type="GO" id="GO:0016020">
    <property type="term" value="C:membrane"/>
    <property type="evidence" value="ECO:0007669"/>
    <property type="project" value="InterPro"/>
</dbReference>
<evidence type="ECO:0000256" key="2">
    <source>
        <dbReference type="ARBA" id="ARBA00022448"/>
    </source>
</evidence>
<dbReference type="EMBL" id="PDUD01000048">
    <property type="protein sequence ID" value="PHN01828.1"/>
    <property type="molecule type" value="Genomic_DNA"/>
</dbReference>
<dbReference type="InterPro" id="IPR006143">
    <property type="entry name" value="RND_pump_MFP"/>
</dbReference>
<dbReference type="GO" id="GO:0022857">
    <property type="term" value="F:transmembrane transporter activity"/>
    <property type="evidence" value="ECO:0007669"/>
    <property type="project" value="InterPro"/>
</dbReference>
<accession>A0A2D0N0B9</accession>
<dbReference type="PROSITE" id="PS51257">
    <property type="entry name" value="PROKAR_LIPOPROTEIN"/>
    <property type="match status" value="1"/>
</dbReference>
<dbReference type="Pfam" id="PF25919">
    <property type="entry name" value="BSH_CusB"/>
    <property type="match status" value="1"/>
</dbReference>
<sequence length="412" mass="46223">MKIINQSIIPMLLVAVLPLLFSCNQKNDEADSHKHEEESIQRSNEEGHDPEGEEEHVEGEIHLTQAQIATMNITLGDFSQIKINDYVSATGTLGLPPNAYSSVSAKASGFIKNSRKYVEGNYVKKGVVMAYLENPEFIQHQQQYLETAAELTFLRQELERQQTLVEANAGIEKNLQKLQSEVNMKTATLKGIAKQLTYLGINVSNLTPDNIVERIALVSPMSGYLTTIKMHNGMYVEPNMELMEIVSEEHLHLELDVFENDLAQVKETQRISYTVPALGNAMYEGEVHVLGKEFNTENKTVRIHGHLEKERPRFIKDLFIEAKIWLNDQTVQALPEKAIIKDGASSYIYITTGQEEGGEVKFEQVMVIPGTSDNGYTSVKLVDKIPEGVKIVTDGAYFVYAQSKAGELEHEH</sequence>
<evidence type="ECO:0000256" key="3">
    <source>
        <dbReference type="SAM" id="Coils"/>
    </source>
</evidence>
<dbReference type="Gene3D" id="2.40.30.170">
    <property type="match status" value="1"/>
</dbReference>
<comment type="similarity">
    <text evidence="1">Belongs to the membrane fusion protein (MFP) (TC 8.A.1) family.</text>
</comment>
<reference evidence="6 7" key="1">
    <citation type="submission" date="2017-10" db="EMBL/GenBank/DDBJ databases">
        <title>The draft genome sequence of Lewinella nigricans NBRC 102662.</title>
        <authorList>
            <person name="Wang K."/>
        </authorList>
    </citation>
    <scope>NUCLEOTIDE SEQUENCE [LARGE SCALE GENOMIC DNA]</scope>
    <source>
        <strain evidence="6 7">NBRC 102662</strain>
    </source>
</reference>
<protein>
    <submittedName>
        <fullName evidence="6">Efflux transporter periplasmic adaptor subunit</fullName>
    </submittedName>
</protein>
<dbReference type="InterPro" id="IPR058790">
    <property type="entry name" value="BSH_CusB"/>
</dbReference>
<keyword evidence="7" id="KW-1185">Reference proteome</keyword>
<dbReference type="PANTHER" id="PTHR30097">
    <property type="entry name" value="CATION EFFLUX SYSTEM PROTEIN CUSB"/>
    <property type="match status" value="1"/>
</dbReference>
<feature type="region of interest" description="Disordered" evidence="4">
    <location>
        <begin position="28"/>
        <end position="57"/>
    </location>
</feature>
<gene>
    <name evidence="6" type="ORF">CRP01_34890</name>
</gene>